<evidence type="ECO:0000313" key="2">
    <source>
        <dbReference type="EMBL" id="MPN46121.1"/>
    </source>
</evidence>
<organism evidence="2">
    <name type="scientific">bioreactor metagenome</name>
    <dbReference type="NCBI Taxonomy" id="1076179"/>
    <lineage>
        <taxon>unclassified sequences</taxon>
        <taxon>metagenomes</taxon>
        <taxon>ecological metagenomes</taxon>
    </lineage>
</organism>
<evidence type="ECO:0000259" key="1">
    <source>
        <dbReference type="Pfam" id="PF13335"/>
    </source>
</evidence>
<dbReference type="InterPro" id="IPR025158">
    <property type="entry name" value="Mg_chelat-rel_C"/>
</dbReference>
<dbReference type="InterPro" id="IPR027417">
    <property type="entry name" value="P-loop_NTPase"/>
</dbReference>
<feature type="domain" description="Mg chelatase-related protein C-terminal" evidence="1">
    <location>
        <begin position="17"/>
        <end position="113"/>
    </location>
</feature>
<comment type="caution">
    <text evidence="2">The sequence shown here is derived from an EMBL/GenBank/DDBJ whole genome shotgun (WGS) entry which is preliminary data.</text>
</comment>
<name>A0A645I4A4_9ZZZZ</name>
<accession>A0A645I4A4</accession>
<reference evidence="2" key="1">
    <citation type="submission" date="2019-08" db="EMBL/GenBank/DDBJ databases">
        <authorList>
            <person name="Kucharzyk K."/>
            <person name="Murdoch R.W."/>
            <person name="Higgins S."/>
            <person name="Loffler F."/>
        </authorList>
    </citation>
    <scope>NUCLEOTIDE SEQUENCE</scope>
</reference>
<gene>
    <name evidence="2" type="primary">comM_44</name>
    <name evidence="2" type="ORF">SDC9_193704</name>
</gene>
<protein>
    <submittedName>
        <fullName evidence="2">Competence protein ComM</fullName>
    </submittedName>
</protein>
<dbReference type="EMBL" id="VSSQ01106529">
    <property type="protein sequence ID" value="MPN46121.1"/>
    <property type="molecule type" value="Genomic_DNA"/>
</dbReference>
<dbReference type="PANTHER" id="PTHR32039">
    <property type="entry name" value="MAGNESIUM-CHELATASE SUBUNIT CHLI"/>
    <property type="match status" value="1"/>
</dbReference>
<dbReference type="Gene3D" id="3.40.50.300">
    <property type="entry name" value="P-loop containing nucleotide triphosphate hydrolases"/>
    <property type="match status" value="1"/>
</dbReference>
<dbReference type="InterPro" id="IPR045006">
    <property type="entry name" value="CHLI-like"/>
</dbReference>
<dbReference type="PANTHER" id="PTHR32039:SF7">
    <property type="entry name" value="COMPETENCE PROTEIN COMM"/>
    <property type="match status" value="1"/>
</dbReference>
<sequence length="120" mass="13826">MEVRQLTQDELLKAPDGEPSAVIRERVIAARAIQSERFKGQHFNVNARMAGRHLQQYCQLPPTGQVLLRQAITRFKLSPRAYDRILKVTRTIADLSNSPDIREEHLFEAISYRKAALDER</sequence>
<proteinExistence type="predicted"/>
<dbReference type="AlphaFoldDB" id="A0A645I4A4"/>
<dbReference type="Pfam" id="PF13335">
    <property type="entry name" value="Mg_chelatase_C"/>
    <property type="match status" value="1"/>
</dbReference>